<evidence type="ECO:0000256" key="1">
    <source>
        <dbReference type="SAM" id="MobiDB-lite"/>
    </source>
</evidence>
<name>A0ABR6GTF4_9BURK</name>
<dbReference type="EMBL" id="JACHXO010000004">
    <property type="protein sequence ID" value="MBB3195340.1"/>
    <property type="molecule type" value="Genomic_DNA"/>
</dbReference>
<reference evidence="3 4" key="1">
    <citation type="submission" date="2020-08" db="EMBL/GenBank/DDBJ databases">
        <title>Genomic Encyclopedia of Type Strains, Phase III (KMG-III): the genomes of soil and plant-associated and newly described type strains.</title>
        <authorList>
            <person name="Whitman W."/>
        </authorList>
    </citation>
    <scope>NUCLEOTIDE SEQUENCE [LARGE SCALE GENOMIC DNA]</scope>
    <source>
        <strain evidence="3 4">CECT 7247</strain>
    </source>
</reference>
<feature type="region of interest" description="Disordered" evidence="1">
    <location>
        <begin position="1"/>
        <end position="30"/>
    </location>
</feature>
<feature type="compositionally biased region" description="Polar residues" evidence="1">
    <location>
        <begin position="1"/>
        <end position="28"/>
    </location>
</feature>
<dbReference type="InterPro" id="IPR036291">
    <property type="entry name" value="NAD(P)-bd_dom_sf"/>
</dbReference>
<evidence type="ECO:0000313" key="4">
    <source>
        <dbReference type="Proteomes" id="UP000574369"/>
    </source>
</evidence>
<dbReference type="InterPro" id="IPR051783">
    <property type="entry name" value="NAD(P)-dependent_oxidoreduct"/>
</dbReference>
<keyword evidence="4" id="KW-1185">Reference proteome</keyword>
<feature type="domain" description="NAD-dependent epimerase/dehydratase" evidence="2">
    <location>
        <begin position="34"/>
        <end position="244"/>
    </location>
</feature>
<dbReference type="PANTHER" id="PTHR48079:SF6">
    <property type="entry name" value="NAD(P)-BINDING DOMAIN-CONTAINING PROTEIN-RELATED"/>
    <property type="match status" value="1"/>
</dbReference>
<evidence type="ECO:0000313" key="3">
    <source>
        <dbReference type="EMBL" id="MBB3195340.1"/>
    </source>
</evidence>
<feature type="compositionally biased region" description="Low complexity" evidence="1">
    <location>
        <begin position="360"/>
        <end position="375"/>
    </location>
</feature>
<organism evidence="3 4">
    <name type="scientific">Roseateles terrae</name>
    <dbReference type="NCBI Taxonomy" id="431060"/>
    <lineage>
        <taxon>Bacteria</taxon>
        <taxon>Pseudomonadati</taxon>
        <taxon>Pseudomonadota</taxon>
        <taxon>Betaproteobacteria</taxon>
        <taxon>Burkholderiales</taxon>
        <taxon>Sphaerotilaceae</taxon>
        <taxon>Roseateles</taxon>
    </lineage>
</organism>
<feature type="region of interest" description="Disordered" evidence="1">
    <location>
        <begin position="360"/>
        <end position="383"/>
    </location>
</feature>
<comment type="caution">
    <text evidence="3">The sequence shown here is derived from an EMBL/GenBank/DDBJ whole genome shotgun (WGS) entry which is preliminary data.</text>
</comment>
<gene>
    <name evidence="3" type="ORF">FHS28_002743</name>
</gene>
<dbReference type="Gene3D" id="3.40.50.720">
    <property type="entry name" value="NAD(P)-binding Rossmann-like Domain"/>
    <property type="match status" value="1"/>
</dbReference>
<evidence type="ECO:0000259" key="2">
    <source>
        <dbReference type="Pfam" id="PF01370"/>
    </source>
</evidence>
<protein>
    <submittedName>
        <fullName evidence="3">Nucleoside-diphosphate-sugar epimerase</fullName>
    </submittedName>
</protein>
<dbReference type="InterPro" id="IPR001509">
    <property type="entry name" value="Epimerase_deHydtase"/>
</dbReference>
<dbReference type="PANTHER" id="PTHR48079">
    <property type="entry name" value="PROTEIN YEEZ"/>
    <property type="match status" value="1"/>
</dbReference>
<dbReference type="Pfam" id="PF01370">
    <property type="entry name" value="Epimerase"/>
    <property type="match status" value="1"/>
</dbReference>
<dbReference type="Proteomes" id="UP000574369">
    <property type="component" value="Unassembled WGS sequence"/>
</dbReference>
<dbReference type="SUPFAM" id="SSF51735">
    <property type="entry name" value="NAD(P)-binding Rossmann-fold domains"/>
    <property type="match status" value="1"/>
</dbReference>
<proteinExistence type="predicted"/>
<sequence>MNTLNMPDLGTTSTSSNPLPPLDSTTAANGPGTALVLGATGGVGGSVARRLRDAGWTVRALRRGMAVDQELRDGIHWQCGDAMNREDVMSAAQGCDVIVHAVNPPGYQRWNELVLPMLDNTIAAATAQRATVVLPGTVYNFGSDALPEPREHSPQRPITRKGAIRVEMERRLQHGAERGAFRVIILRAGDFFGPGAANSWFSQCLVAPGKPVTKIQQPGRAGVGHQWAYLPDVAETMKRLIERRADLPAFARLHFDGHWDASGTRMADTVRRVVLQRTGRSPRMTRFPWWVLPLGAPFVTLLREMAEMRYLWREPLHLCDTALRQVLGRDGVPHTGWEAAVEASLEFLGCLPVAMPASPTSAASAATPAAPAAPAKQPLPLPH</sequence>
<accession>A0ABR6GTF4</accession>